<organism evidence="2">
    <name type="scientific">Quadraceps sp. SLC-2011</name>
    <dbReference type="NCBI Taxonomy" id="1075160"/>
    <lineage>
        <taxon>Eukaryota</taxon>
        <taxon>Metazoa</taxon>
        <taxon>Ecdysozoa</taxon>
        <taxon>Arthropoda</taxon>
        <taxon>Hexapoda</taxon>
        <taxon>Insecta</taxon>
        <taxon>Pterygota</taxon>
        <taxon>Neoptera</taxon>
        <taxon>Paraneoptera</taxon>
        <taxon>Psocodea</taxon>
        <taxon>Troctomorpha</taxon>
        <taxon>Phthiraptera</taxon>
        <taxon>Ischnocera</taxon>
        <taxon>Philopteridae</taxon>
        <taxon>Quadraceps</taxon>
    </lineage>
</organism>
<feature type="transmembrane region" description="Helical" evidence="1">
    <location>
        <begin position="16"/>
        <end position="35"/>
    </location>
</feature>
<feature type="transmembrane region" description="Helical" evidence="1">
    <location>
        <begin position="42"/>
        <end position="60"/>
    </location>
</feature>
<accession>G1EN51</accession>
<proteinExistence type="predicted"/>
<dbReference type="EMBL" id="JN121998">
    <property type="protein sequence ID" value="AEM23853.1"/>
    <property type="molecule type" value="Genomic_DNA"/>
</dbReference>
<feature type="transmembrane region" description="Helical" evidence="1">
    <location>
        <begin position="102"/>
        <end position="118"/>
    </location>
</feature>
<feature type="transmembrane region" description="Helical" evidence="1">
    <location>
        <begin position="66"/>
        <end position="90"/>
    </location>
</feature>
<geneLocation type="mitochondrion" evidence="2"/>
<name>G1EN51_9NEOP</name>
<dbReference type="AlphaFoldDB" id="G1EN51"/>
<reference evidence="2" key="1">
    <citation type="journal article" date="2011" name="BMC Genomics">
        <title>Mitochondrial genome deletions and minicircles are common in lice (Insecta: Phthiraptera).</title>
        <authorList>
            <person name="Cameron S.L."/>
            <person name="Yoshizawa K."/>
            <person name="Mizukoshi A."/>
            <person name="Whiting M.F."/>
            <person name="Johnson K.P."/>
        </authorList>
    </citation>
    <scope>NUCLEOTIDE SEQUENCE</scope>
</reference>
<keyword evidence="1" id="KW-0812">Transmembrane</keyword>
<sequence>MAYVTKRYSEDVMKSLTFGGLILNISCVIFLSLFWMSEAPSFALVFSVIFLTSMAGKLFFMSGESLTILILLITMAGGLFVITSFVVFTCPNDFVSIFWEKKWVMMIFLLFGMTSHWLSHAENASEVLDLSQPFPSYLSVYMVSLVLLLGSLVMMNFSLVEKKEMFS</sequence>
<keyword evidence="2" id="KW-0496">Mitochondrion</keyword>
<evidence type="ECO:0000256" key="1">
    <source>
        <dbReference type="SAM" id="Phobius"/>
    </source>
</evidence>
<keyword evidence="1" id="KW-0472">Membrane</keyword>
<evidence type="ECO:0000313" key="2">
    <source>
        <dbReference type="EMBL" id="AEM23853.1"/>
    </source>
</evidence>
<gene>
    <name evidence="2" type="primary">ND6</name>
</gene>
<keyword evidence="1" id="KW-1133">Transmembrane helix</keyword>
<feature type="transmembrane region" description="Helical" evidence="1">
    <location>
        <begin position="138"/>
        <end position="160"/>
    </location>
</feature>
<protein>
    <submittedName>
        <fullName evidence="2">NADH dehydrogenase subunit 6</fullName>
    </submittedName>
</protein>